<evidence type="ECO:0000259" key="4">
    <source>
        <dbReference type="Pfam" id="PF12892"/>
    </source>
</evidence>
<evidence type="ECO:0000256" key="1">
    <source>
        <dbReference type="SAM" id="MobiDB-lite"/>
    </source>
</evidence>
<feature type="chain" id="PRO_5046946855" evidence="3">
    <location>
        <begin position="30"/>
        <end position="224"/>
    </location>
</feature>
<evidence type="ECO:0000313" key="5">
    <source>
        <dbReference type="EMBL" id="MEQ2471839.1"/>
    </source>
</evidence>
<protein>
    <submittedName>
        <fullName evidence="5">FctA domain-containing protein</fullName>
    </submittedName>
</protein>
<keyword evidence="2" id="KW-0472">Membrane</keyword>
<comment type="caution">
    <text evidence="5">The sequence shown here is derived from an EMBL/GenBank/DDBJ whole genome shotgun (WGS) entry which is preliminary data.</text>
</comment>
<feature type="transmembrane region" description="Helical" evidence="2">
    <location>
        <begin position="183"/>
        <end position="201"/>
    </location>
</feature>
<organism evidence="5 6">
    <name type="scientific">Laedolimicola intestinihominis</name>
    <dbReference type="NCBI Taxonomy" id="3133166"/>
    <lineage>
        <taxon>Bacteria</taxon>
        <taxon>Bacillati</taxon>
        <taxon>Bacillota</taxon>
        <taxon>Clostridia</taxon>
        <taxon>Lachnospirales</taxon>
        <taxon>Lachnospiraceae</taxon>
        <taxon>Laedolimicola</taxon>
    </lineage>
</organism>
<keyword evidence="2" id="KW-0812">Transmembrane</keyword>
<evidence type="ECO:0000256" key="3">
    <source>
        <dbReference type="SAM" id="SignalP"/>
    </source>
</evidence>
<feature type="region of interest" description="Disordered" evidence="1">
    <location>
        <begin position="149"/>
        <end position="170"/>
    </location>
</feature>
<dbReference type="Proteomes" id="UP001438008">
    <property type="component" value="Unassembled WGS sequence"/>
</dbReference>
<gene>
    <name evidence="5" type="ORF">WMO29_04950</name>
</gene>
<feature type="signal peptide" evidence="3">
    <location>
        <begin position="1"/>
        <end position="29"/>
    </location>
</feature>
<keyword evidence="6" id="KW-1185">Reference proteome</keyword>
<proteinExistence type="predicted"/>
<name>A0ABV1FEL2_9FIRM</name>
<dbReference type="RefSeq" id="WP_178039494.1">
    <property type="nucleotide sequence ID" value="NZ_JBBMFE010000003.1"/>
</dbReference>
<dbReference type="InterPro" id="IPR022464">
    <property type="entry name" value="Strep_pil_isopept_link"/>
</dbReference>
<reference evidence="5 6" key="1">
    <citation type="submission" date="2024-03" db="EMBL/GenBank/DDBJ databases">
        <title>Human intestinal bacterial collection.</title>
        <authorList>
            <person name="Pauvert C."/>
            <person name="Hitch T.C.A."/>
            <person name="Clavel T."/>
        </authorList>
    </citation>
    <scope>NUCLEOTIDE SEQUENCE [LARGE SCALE GENOMIC DNA]</scope>
    <source>
        <strain evidence="5 6">CLA-AA-H132</strain>
    </source>
</reference>
<evidence type="ECO:0000313" key="6">
    <source>
        <dbReference type="Proteomes" id="UP001438008"/>
    </source>
</evidence>
<feature type="domain" description="Streptococcal pilin isopeptide linkage" evidence="4">
    <location>
        <begin position="52"/>
        <end position="155"/>
    </location>
</feature>
<evidence type="ECO:0000256" key="2">
    <source>
        <dbReference type="SAM" id="Phobius"/>
    </source>
</evidence>
<sequence length="224" mass="25040">MKNKKKKVWKWAPLFVFILSLWLPVKTEAAEKSCTLTIPVQVEVSGENIPGGKDYKVTLEAVTKNAPLPIETVKTRTGAGTITFGPVTYGEVGTYQYRISQDTDSAERFNYDRTAYLVDVQVIRRGDGTLTAEVVAKREGKQEKSDAIRFDNRYDAPKNQSSGGSGGHRSAVRAVRTGDTQHPLMWLLTAGAAAMAIALIIRKSIAKKREKKERIYRQRMSVYR</sequence>
<accession>A0ABV1FEL2</accession>
<keyword evidence="2" id="KW-1133">Transmembrane helix</keyword>
<keyword evidence="3" id="KW-0732">Signal</keyword>
<dbReference type="NCBIfam" id="TIGR03786">
    <property type="entry name" value="strep_pil_rpt"/>
    <property type="match status" value="1"/>
</dbReference>
<dbReference type="InterPro" id="IPR038174">
    <property type="entry name" value="Strep_pil_link_sf"/>
</dbReference>
<dbReference type="Gene3D" id="2.60.40.3050">
    <property type="match status" value="1"/>
</dbReference>
<dbReference type="EMBL" id="JBBMFE010000003">
    <property type="protein sequence ID" value="MEQ2471839.1"/>
    <property type="molecule type" value="Genomic_DNA"/>
</dbReference>
<dbReference type="Pfam" id="PF12892">
    <property type="entry name" value="FctA"/>
    <property type="match status" value="1"/>
</dbReference>